<name>W6UUX1_ECHGR</name>
<keyword evidence="2 4" id="KW-0498">Mitosis</keyword>
<accession>W6UUX1</accession>
<feature type="compositionally biased region" description="Basic and acidic residues" evidence="5">
    <location>
        <begin position="141"/>
        <end position="158"/>
    </location>
</feature>
<dbReference type="CTD" id="36343616"/>
<evidence type="ECO:0000313" key="7">
    <source>
        <dbReference type="Proteomes" id="UP000019149"/>
    </source>
</evidence>
<organism evidence="6 7">
    <name type="scientific">Echinococcus granulosus</name>
    <name type="common">Hydatid tapeworm</name>
    <dbReference type="NCBI Taxonomy" id="6210"/>
    <lineage>
        <taxon>Eukaryota</taxon>
        <taxon>Metazoa</taxon>
        <taxon>Spiralia</taxon>
        <taxon>Lophotrochozoa</taxon>
        <taxon>Platyhelminthes</taxon>
        <taxon>Cestoda</taxon>
        <taxon>Eucestoda</taxon>
        <taxon>Cyclophyllidea</taxon>
        <taxon>Taeniidae</taxon>
        <taxon>Echinococcus</taxon>
        <taxon>Echinococcus granulosus group</taxon>
    </lineage>
</organism>
<keyword evidence="4" id="KW-0131">Cell cycle</keyword>
<dbReference type="RefSeq" id="XP_024348420.1">
    <property type="nucleotide sequence ID" value="XM_024497150.1"/>
</dbReference>
<gene>
    <name evidence="6" type="ORF">EGR_07901</name>
</gene>
<dbReference type="OrthoDB" id="5949865at2759"/>
<comment type="similarity">
    <text evidence="1 4">Belongs to the endosulfine family.</text>
</comment>
<evidence type="ECO:0000313" key="6">
    <source>
        <dbReference type="EMBL" id="EUB57224.1"/>
    </source>
</evidence>
<dbReference type="AlphaFoldDB" id="W6UUX1"/>
<dbReference type="InterPro" id="IPR006760">
    <property type="entry name" value="Endosulphine"/>
</dbReference>
<keyword evidence="4" id="KW-0963">Cytoplasm</keyword>
<dbReference type="PANTHER" id="PTHR10358">
    <property type="entry name" value="ENDOSULFINE"/>
    <property type="match status" value="1"/>
</dbReference>
<comment type="caution">
    <text evidence="6">The sequence shown here is derived from an EMBL/GenBank/DDBJ whole genome shotgun (WGS) entry which is preliminary data.</text>
</comment>
<keyword evidence="4" id="KW-0132">Cell division</keyword>
<dbReference type="KEGG" id="egl:EGR_07901"/>
<dbReference type="GeneID" id="36343616"/>
<dbReference type="PANTHER" id="PTHR10358:SF6">
    <property type="entry name" value="ENDOSULFINE, ISOFORM A"/>
    <property type="match status" value="1"/>
</dbReference>
<proteinExistence type="inferred from homology"/>
<evidence type="ECO:0000256" key="1">
    <source>
        <dbReference type="ARBA" id="ARBA00010520"/>
    </source>
</evidence>
<keyword evidence="7" id="KW-1185">Reference proteome</keyword>
<protein>
    <submittedName>
        <fullName evidence="6">cAMP-regulated phosphoprotein</fullName>
    </submittedName>
</protein>
<dbReference type="GO" id="GO:0004864">
    <property type="term" value="F:protein phosphatase inhibitor activity"/>
    <property type="evidence" value="ECO:0007669"/>
    <property type="project" value="UniProtKB-KW"/>
</dbReference>
<sequence>MGEASGDLEGFTTSPLGLSSFLLFIPSSSEDSMLLDVCQVDLTSSTSQEEQESELKAKYPGLAQRGAASMLLQKRLNRGHKFFDSGDYNMARAKTAQQKSTTEEEAIEKEEILQESTGVTIATPESVPAVRRKSMVGGLRSHRDSLTATEPHHHPGNQ</sequence>
<keyword evidence="3 4" id="KW-0650">Protein phosphatase inhibitor</keyword>
<dbReference type="Proteomes" id="UP000019149">
    <property type="component" value="Unassembled WGS sequence"/>
</dbReference>
<dbReference type="STRING" id="6210.W6UUX1"/>
<feature type="region of interest" description="Disordered" evidence="5">
    <location>
        <begin position="112"/>
        <end position="158"/>
    </location>
</feature>
<comment type="function">
    <text evidence="4">Protein phosphatase inhibitor that specifically inhibits protein phosphatase 2A (PP2A) during mitosis.</text>
</comment>
<dbReference type="EMBL" id="APAU02000090">
    <property type="protein sequence ID" value="EUB57224.1"/>
    <property type="molecule type" value="Genomic_DNA"/>
</dbReference>
<reference evidence="6 7" key="1">
    <citation type="journal article" date="2013" name="Nat. Genet.">
        <title>The genome of the hydatid tapeworm Echinococcus granulosus.</title>
        <authorList>
            <person name="Zheng H."/>
            <person name="Zhang W."/>
            <person name="Zhang L."/>
            <person name="Zhang Z."/>
            <person name="Li J."/>
            <person name="Lu G."/>
            <person name="Zhu Y."/>
            <person name="Wang Y."/>
            <person name="Huang Y."/>
            <person name="Liu J."/>
            <person name="Kang H."/>
            <person name="Chen J."/>
            <person name="Wang L."/>
            <person name="Chen A."/>
            <person name="Yu S."/>
            <person name="Gao Z."/>
            <person name="Jin L."/>
            <person name="Gu W."/>
            <person name="Wang Z."/>
            <person name="Zhao L."/>
            <person name="Shi B."/>
            <person name="Wen H."/>
            <person name="Lin R."/>
            <person name="Jones M.K."/>
            <person name="Brejova B."/>
            <person name="Vinar T."/>
            <person name="Zhao G."/>
            <person name="McManus D.P."/>
            <person name="Chen Z."/>
            <person name="Zhou Y."/>
            <person name="Wang S."/>
        </authorList>
    </citation>
    <scope>NUCLEOTIDE SEQUENCE [LARGE SCALE GENOMIC DNA]</scope>
</reference>
<dbReference type="Pfam" id="PF04667">
    <property type="entry name" value="Endosulfine"/>
    <property type="match status" value="1"/>
</dbReference>
<dbReference type="GO" id="GO:0051301">
    <property type="term" value="P:cell division"/>
    <property type="evidence" value="ECO:0007669"/>
    <property type="project" value="UniProtKB-KW"/>
</dbReference>
<evidence type="ECO:0000256" key="4">
    <source>
        <dbReference type="RuleBase" id="RU363120"/>
    </source>
</evidence>
<dbReference type="GO" id="GO:0005737">
    <property type="term" value="C:cytoplasm"/>
    <property type="evidence" value="ECO:0007669"/>
    <property type="project" value="UniProtKB-SubCell"/>
</dbReference>
<evidence type="ECO:0000256" key="2">
    <source>
        <dbReference type="ARBA" id="ARBA00022776"/>
    </source>
</evidence>
<comment type="subcellular location">
    <subcellularLocation>
        <location evidence="4">Cytoplasm</location>
    </subcellularLocation>
</comment>
<dbReference type="OMA" id="QMAKQKY"/>
<evidence type="ECO:0000256" key="3">
    <source>
        <dbReference type="ARBA" id="ARBA00023272"/>
    </source>
</evidence>
<evidence type="ECO:0000256" key="5">
    <source>
        <dbReference type="SAM" id="MobiDB-lite"/>
    </source>
</evidence>